<sequence>MDAADLDPAEYARVLTDLAKVNWWTMAARPTLAFLDRAVGDRRRFTLLDVGFGDGDMLRAIARWAAKRGIEANLIGVDLNPKSEGIARAATPDAMPIRYLTGDYRDHIGATDLIVSSLVTHHMSDDERIDFLRTMDGAARVGWFVNDIHRHCLPYLGYPILARIMGWHRIVREDGQLSIARGFRPPEWHAMIAAAGLDPSTVSVERHVPFRLCVARLH</sequence>
<dbReference type="Pfam" id="PF13649">
    <property type="entry name" value="Methyltransf_25"/>
    <property type="match status" value="1"/>
</dbReference>
<dbReference type="CDD" id="cd02440">
    <property type="entry name" value="AdoMet_MTases"/>
    <property type="match status" value="1"/>
</dbReference>
<keyword evidence="2" id="KW-0808">Transferase</keyword>
<dbReference type="InterPro" id="IPR041698">
    <property type="entry name" value="Methyltransf_25"/>
</dbReference>
<dbReference type="GO" id="GO:0032259">
    <property type="term" value="P:methylation"/>
    <property type="evidence" value="ECO:0007669"/>
    <property type="project" value="UniProtKB-KW"/>
</dbReference>
<keyword evidence="2" id="KW-0489">Methyltransferase</keyword>
<gene>
    <name evidence="2" type="ORF">FYJ91_08440</name>
</gene>
<evidence type="ECO:0000313" key="2">
    <source>
        <dbReference type="EMBL" id="TZG28112.1"/>
    </source>
</evidence>
<evidence type="ECO:0000259" key="1">
    <source>
        <dbReference type="Pfam" id="PF13649"/>
    </source>
</evidence>
<reference evidence="2 3" key="1">
    <citation type="submission" date="2019-08" db="EMBL/GenBank/DDBJ databases">
        <authorList>
            <person name="Wang G."/>
            <person name="Xu Z."/>
        </authorList>
    </citation>
    <scope>NUCLEOTIDE SEQUENCE [LARGE SCALE GENOMIC DNA]</scope>
    <source>
        <strain evidence="2 3">ZX</strain>
    </source>
</reference>
<dbReference type="SUPFAM" id="SSF53335">
    <property type="entry name" value="S-adenosyl-L-methionine-dependent methyltransferases"/>
    <property type="match status" value="1"/>
</dbReference>
<evidence type="ECO:0000313" key="3">
    <source>
        <dbReference type="Proteomes" id="UP000322077"/>
    </source>
</evidence>
<dbReference type="Gene3D" id="3.40.50.150">
    <property type="entry name" value="Vaccinia Virus protein VP39"/>
    <property type="match status" value="1"/>
</dbReference>
<feature type="domain" description="Methyltransferase" evidence="1">
    <location>
        <begin position="48"/>
        <end position="136"/>
    </location>
</feature>
<dbReference type="GO" id="GO:0008168">
    <property type="term" value="F:methyltransferase activity"/>
    <property type="evidence" value="ECO:0007669"/>
    <property type="project" value="UniProtKB-KW"/>
</dbReference>
<keyword evidence="3" id="KW-1185">Reference proteome</keyword>
<dbReference type="InterPro" id="IPR029063">
    <property type="entry name" value="SAM-dependent_MTases_sf"/>
</dbReference>
<name>A0A5D9CAC6_9SPHN</name>
<protein>
    <submittedName>
        <fullName evidence="2">Methyltransferase domain-containing protein</fullName>
    </submittedName>
</protein>
<dbReference type="Proteomes" id="UP000322077">
    <property type="component" value="Unassembled WGS sequence"/>
</dbReference>
<proteinExistence type="predicted"/>
<accession>A0A5D9CAC6</accession>
<dbReference type="EMBL" id="VTOU01000002">
    <property type="protein sequence ID" value="TZG28112.1"/>
    <property type="molecule type" value="Genomic_DNA"/>
</dbReference>
<organism evidence="2 3">
    <name type="scientific">Sphingomonas montanisoli</name>
    <dbReference type="NCBI Taxonomy" id="2606412"/>
    <lineage>
        <taxon>Bacteria</taxon>
        <taxon>Pseudomonadati</taxon>
        <taxon>Pseudomonadota</taxon>
        <taxon>Alphaproteobacteria</taxon>
        <taxon>Sphingomonadales</taxon>
        <taxon>Sphingomonadaceae</taxon>
        <taxon>Sphingomonas</taxon>
    </lineage>
</organism>
<comment type="caution">
    <text evidence="2">The sequence shown here is derived from an EMBL/GenBank/DDBJ whole genome shotgun (WGS) entry which is preliminary data.</text>
</comment>
<dbReference type="AlphaFoldDB" id="A0A5D9CAC6"/>